<evidence type="ECO:0000256" key="2">
    <source>
        <dbReference type="SAM" id="Phobius"/>
    </source>
</evidence>
<feature type="compositionally biased region" description="Polar residues" evidence="1">
    <location>
        <begin position="10"/>
        <end position="19"/>
    </location>
</feature>
<keyword evidence="2" id="KW-0812">Transmembrane</keyword>
<dbReference type="EMBL" id="CAKLBY020000229">
    <property type="protein sequence ID" value="CAK7938356.1"/>
    <property type="molecule type" value="Genomic_DNA"/>
</dbReference>
<keyword evidence="2" id="KW-1133">Transmembrane helix</keyword>
<keyword evidence="2" id="KW-0472">Membrane</keyword>
<feature type="region of interest" description="Disordered" evidence="1">
    <location>
        <begin position="223"/>
        <end position="247"/>
    </location>
</feature>
<feature type="compositionally biased region" description="Polar residues" evidence="1">
    <location>
        <begin position="233"/>
        <end position="247"/>
    </location>
</feature>
<reference evidence="3" key="1">
    <citation type="submission" date="2024-01" db="EMBL/GenBank/DDBJ databases">
        <authorList>
            <person name="Webb A."/>
        </authorList>
    </citation>
    <scope>NUCLEOTIDE SEQUENCE</scope>
    <source>
        <strain evidence="3">Pm1</strain>
    </source>
</reference>
<feature type="transmembrane region" description="Helical" evidence="2">
    <location>
        <begin position="137"/>
        <end position="158"/>
    </location>
</feature>
<feature type="compositionally biased region" description="Pro residues" evidence="1">
    <location>
        <begin position="85"/>
        <end position="97"/>
    </location>
</feature>
<comment type="caution">
    <text evidence="3">The sequence shown here is derived from an EMBL/GenBank/DDBJ whole genome shotgun (WGS) entry which is preliminary data.</text>
</comment>
<feature type="region of interest" description="Disordered" evidence="1">
    <location>
        <begin position="299"/>
        <end position="325"/>
    </location>
</feature>
<feature type="compositionally biased region" description="Low complexity" evidence="1">
    <location>
        <begin position="223"/>
        <end position="232"/>
    </location>
</feature>
<evidence type="ECO:0000256" key="1">
    <source>
        <dbReference type="SAM" id="MobiDB-lite"/>
    </source>
</evidence>
<accession>A0AAV1UV06</accession>
<evidence type="ECO:0000313" key="4">
    <source>
        <dbReference type="Proteomes" id="UP001162060"/>
    </source>
</evidence>
<sequence length="542" mass="56377">MRKLEDTLTTDDLVNSLLASVSERPPPSSPHSSSHETPSVPIPPPRASLAPSSEIEPSIETPDHATEKTSSTLTSTTPSPISVYPIPPPPSLPPLNPAPETTLASDKGAGVPNSTTNSSTNSSTNAKNSDKSSSGGAALSVGIAVGILILVVAALLFLRSRKRRSVKSRASFDALSAGAAALRVPTDRGFQHEHDLGLPEMSIELSPGNLGLSKGFDTSFASSTRSSQSTSFQPNTSVASSTDSSVFNTKGGVSPTTAFCSRKVGGSFSYQYRESEDEKRPIAADLAASTTFHLTGLIGNGQTSGRGGGGGGGLNQSRVAKSGRKLSAPDEYAELVTTTNAHGNVDHLMHPRGSPMREMVMQADFTQSGSSQNELEVSMGPDGDNFSFVAPLPVKRAPVMAVRASDESLGPDSPLARSGRRPGLAYDALSSVSRDKRSALRHQQMGTEVDLNAMSTVSFLSESSISSTSTSDSMTTSLHVSGHEPCMPLLQQLSSADDSDYGEEIVSGRVSLASSEDAKMARSGSLIALKLEANSGSSEIAI</sequence>
<evidence type="ECO:0000313" key="3">
    <source>
        <dbReference type="EMBL" id="CAK7938356.1"/>
    </source>
</evidence>
<dbReference type="Proteomes" id="UP001162060">
    <property type="component" value="Unassembled WGS sequence"/>
</dbReference>
<feature type="compositionally biased region" description="Low complexity" evidence="1">
    <location>
        <begin position="113"/>
        <end position="134"/>
    </location>
</feature>
<name>A0AAV1UV06_9STRA</name>
<feature type="region of interest" description="Disordered" evidence="1">
    <location>
        <begin position="1"/>
        <end position="135"/>
    </location>
</feature>
<protein>
    <submittedName>
        <fullName evidence="3">Uncharacterized protein</fullName>
    </submittedName>
</protein>
<dbReference type="AlphaFoldDB" id="A0AAV1UV06"/>
<gene>
    <name evidence="3" type="ORF">PM001_LOCUS23506</name>
</gene>
<proteinExistence type="predicted"/>
<feature type="compositionally biased region" description="Low complexity" evidence="1">
    <location>
        <begin position="30"/>
        <end position="39"/>
    </location>
</feature>
<feature type="compositionally biased region" description="Gly residues" evidence="1">
    <location>
        <begin position="299"/>
        <end position="314"/>
    </location>
</feature>
<organism evidence="3 4">
    <name type="scientific">Peronospora matthiolae</name>
    <dbReference type="NCBI Taxonomy" id="2874970"/>
    <lineage>
        <taxon>Eukaryota</taxon>
        <taxon>Sar</taxon>
        <taxon>Stramenopiles</taxon>
        <taxon>Oomycota</taxon>
        <taxon>Peronosporomycetes</taxon>
        <taxon>Peronosporales</taxon>
        <taxon>Peronosporaceae</taxon>
        <taxon>Peronospora</taxon>
    </lineage>
</organism>
<feature type="compositionally biased region" description="Low complexity" evidence="1">
    <location>
        <begin position="69"/>
        <end position="84"/>
    </location>
</feature>